<evidence type="ECO:0000256" key="2">
    <source>
        <dbReference type="ARBA" id="ARBA00022723"/>
    </source>
</evidence>
<keyword evidence="4" id="KW-0804">Transcription</keyword>
<dbReference type="SUPFAM" id="SSF51735">
    <property type="entry name" value="NAD(P)-binding Rossmann-fold domains"/>
    <property type="match status" value="1"/>
</dbReference>
<dbReference type="SMART" id="SM00906">
    <property type="entry name" value="Fungal_trans"/>
    <property type="match status" value="1"/>
</dbReference>
<dbReference type="Pfam" id="PF05368">
    <property type="entry name" value="NmrA"/>
    <property type="match status" value="1"/>
</dbReference>
<reference evidence="7" key="1">
    <citation type="submission" date="2021-08" db="EMBL/GenBank/DDBJ databases">
        <title>Global Aspergillus fumigatus from environmental and clinical sources.</title>
        <authorList>
            <person name="Barber A."/>
            <person name="Sae-Ong T."/>
        </authorList>
    </citation>
    <scope>NUCLEOTIDE SEQUENCE</scope>
    <source>
        <strain evidence="7">NRZ-2016-071</strain>
    </source>
</reference>
<gene>
    <name evidence="7" type="ORF">KXV57_000271</name>
</gene>
<evidence type="ECO:0000259" key="6">
    <source>
        <dbReference type="SMART" id="SM00906"/>
    </source>
</evidence>
<dbReference type="FunFam" id="3.40.50.720:FF:000528">
    <property type="entry name" value="Nucleoside-diphosphate-sugar epimerase family protein"/>
    <property type="match status" value="1"/>
</dbReference>
<dbReference type="PANTHER" id="PTHR31001">
    <property type="entry name" value="UNCHARACTERIZED TRANSCRIPTIONAL REGULATORY PROTEIN"/>
    <property type="match status" value="1"/>
</dbReference>
<evidence type="ECO:0000313" key="7">
    <source>
        <dbReference type="EMBL" id="KAH1911881.1"/>
    </source>
</evidence>
<keyword evidence="3" id="KW-0805">Transcription regulation</keyword>
<sequence length="941" mass="104710">MTALLITGATGKQGGSVIRNLVARNAPFEILAVTRNSQSQSAQRLTQLSSNIKLVEGDLNNPAGIFRNARQVATNPIWGVFSVQVAIGNGALEESQGKAMVDEALKRNVKFFVYTSVDRGGESSTTNPTRIPHFIHKHNIEQHLMEKARNTEMRWFILRPTAFFDNLVPGFFGKVFATCFKMALKGKPLQMVATSDIGYFGAEGFLRPDTYAGRGLSLAGDELTYDQMVEIFEQKTGQPIPSTFRPLCSFFMASMKDMGYMFKWFHDAGYKADIPELKRINPNLKDFGAWLDEETGAECIHSGNKRAPRKLKRPPISKILVHLQELEHEVERLRSTPAGLLFETANQSAVSPYLGTGTNRLSNWEEAEAPRGRLVVRDGQSRYVGDEATVILGDKIRELQEICDRSSDEESVTDATSTNIGPISKLSVGILGTHQSAGSDTSGSQYLQRLQVQALWHVYRENVAPMIAILHTPSIEAMLREGYANKDSILQPEQEALILAICFAAVVSMTPQQCLSILGGGHDAYIHKYRVAVERALAGANLISTQNMRVLQAAVLFLLCLRRCCDSRLVWAEAAIVVRVAQRQGMHRDGQRQGLTPFEIEMRRRLWWHICILDMLCSEDQGTDTQIWPGMFDTKLPSNIDGDELTPGLTTLPPLRRGYTDITLCIIHCEMMSNLYWAGKSLDEDARQPSTSEKEKLLSTLANRLEVLYLHNFDLDIPIQWVTVVIARLTLSKGWLVHRLNASTAGRDPAATNDEIFHMAVEIVKFATLIQNNESTSQWAWLCKSYKQRHVVAYILSELCVRPVTPETEHAWEVVTEIYHQWLREDRQTNTMLQKPLSRLMERAALARRTKLAGAEASGGRSVAAPSDNAAIDRVQGTLQPAVSQSIIPPPNVLVGTDMGVRLEDPSAAVSEGHILDTDANPSEVTEFSFSALDWLTGPLP</sequence>
<feature type="domain" description="Xylanolytic transcriptional activator regulatory" evidence="6">
    <location>
        <begin position="570"/>
        <end position="643"/>
    </location>
</feature>
<dbReference type="GO" id="GO:0005634">
    <property type="term" value="C:nucleus"/>
    <property type="evidence" value="ECO:0007669"/>
    <property type="project" value="UniProtKB-SubCell"/>
</dbReference>
<comment type="caution">
    <text evidence="7">The sequence shown here is derived from an EMBL/GenBank/DDBJ whole genome shotgun (WGS) entry which is preliminary data.</text>
</comment>
<protein>
    <recommendedName>
        <fullName evidence="6">Xylanolytic transcriptional activator regulatory domain-containing protein</fullName>
    </recommendedName>
</protein>
<evidence type="ECO:0000256" key="1">
    <source>
        <dbReference type="ARBA" id="ARBA00004123"/>
    </source>
</evidence>
<evidence type="ECO:0000313" key="8">
    <source>
        <dbReference type="Proteomes" id="UP000813423"/>
    </source>
</evidence>
<evidence type="ECO:0000256" key="5">
    <source>
        <dbReference type="ARBA" id="ARBA00023242"/>
    </source>
</evidence>
<dbReference type="EMBL" id="JAIBSC010000001">
    <property type="protein sequence ID" value="KAH1911881.1"/>
    <property type="molecule type" value="Genomic_DNA"/>
</dbReference>
<keyword evidence="2" id="KW-0479">Metal-binding</keyword>
<name>A0A9P8NRB7_ASPFM</name>
<accession>A0A9P8NRB7</accession>
<dbReference type="InterPro" id="IPR008030">
    <property type="entry name" value="NmrA-like"/>
</dbReference>
<dbReference type="Gene3D" id="3.90.25.10">
    <property type="entry name" value="UDP-galactose 4-epimerase, domain 1"/>
    <property type="match status" value="1"/>
</dbReference>
<proteinExistence type="predicted"/>
<comment type="subcellular location">
    <subcellularLocation>
        <location evidence="1">Nucleus</location>
    </subcellularLocation>
</comment>
<dbReference type="GO" id="GO:0003677">
    <property type="term" value="F:DNA binding"/>
    <property type="evidence" value="ECO:0007669"/>
    <property type="project" value="InterPro"/>
</dbReference>
<dbReference type="GO" id="GO:0006351">
    <property type="term" value="P:DNA-templated transcription"/>
    <property type="evidence" value="ECO:0007669"/>
    <property type="project" value="InterPro"/>
</dbReference>
<dbReference type="InterPro" id="IPR036291">
    <property type="entry name" value="NAD(P)-bd_dom_sf"/>
</dbReference>
<dbReference type="CDD" id="cd12148">
    <property type="entry name" value="fungal_TF_MHR"/>
    <property type="match status" value="1"/>
</dbReference>
<dbReference type="GO" id="GO:0008270">
    <property type="term" value="F:zinc ion binding"/>
    <property type="evidence" value="ECO:0007669"/>
    <property type="project" value="InterPro"/>
</dbReference>
<dbReference type="Pfam" id="PF04082">
    <property type="entry name" value="Fungal_trans"/>
    <property type="match status" value="1"/>
</dbReference>
<dbReference type="Proteomes" id="UP000813423">
    <property type="component" value="Unassembled WGS sequence"/>
</dbReference>
<keyword evidence="5" id="KW-0539">Nucleus</keyword>
<dbReference type="Gene3D" id="3.40.50.720">
    <property type="entry name" value="NAD(P)-binding Rossmann-like Domain"/>
    <property type="match status" value="1"/>
</dbReference>
<evidence type="ECO:0000256" key="3">
    <source>
        <dbReference type="ARBA" id="ARBA00023015"/>
    </source>
</evidence>
<evidence type="ECO:0000256" key="4">
    <source>
        <dbReference type="ARBA" id="ARBA00023163"/>
    </source>
</evidence>
<organism evidence="7 8">
    <name type="scientific">Aspergillus fumigatus</name>
    <name type="common">Neosartorya fumigata</name>
    <dbReference type="NCBI Taxonomy" id="746128"/>
    <lineage>
        <taxon>Eukaryota</taxon>
        <taxon>Fungi</taxon>
        <taxon>Dikarya</taxon>
        <taxon>Ascomycota</taxon>
        <taxon>Pezizomycotina</taxon>
        <taxon>Eurotiomycetes</taxon>
        <taxon>Eurotiomycetidae</taxon>
        <taxon>Eurotiales</taxon>
        <taxon>Aspergillaceae</taxon>
        <taxon>Aspergillus</taxon>
        <taxon>Aspergillus subgen. Fumigati</taxon>
    </lineage>
</organism>
<dbReference type="AlphaFoldDB" id="A0A9P8NRB7"/>
<dbReference type="InterPro" id="IPR007219">
    <property type="entry name" value="XnlR_reg_dom"/>
</dbReference>
<dbReference type="PANTHER" id="PTHR31001:SF50">
    <property type="entry name" value="ZN(II)2CYS6 TRANSCRIPTION FACTOR (EUROFUNG)"/>
    <property type="match status" value="1"/>
</dbReference>
<dbReference type="InterPro" id="IPR050613">
    <property type="entry name" value="Sec_Metabolite_Reg"/>
</dbReference>